<dbReference type="CDD" id="cd17470">
    <property type="entry name" value="T3SS_Flik_C"/>
    <property type="match status" value="1"/>
</dbReference>
<evidence type="ECO:0000313" key="4">
    <source>
        <dbReference type="Proteomes" id="UP000198744"/>
    </source>
</evidence>
<feature type="region of interest" description="Disordered" evidence="1">
    <location>
        <begin position="86"/>
        <end position="109"/>
    </location>
</feature>
<gene>
    <name evidence="3" type="ORF">SAMN04489760_11173</name>
</gene>
<feature type="compositionally biased region" description="Polar residues" evidence="1">
    <location>
        <begin position="307"/>
        <end position="325"/>
    </location>
</feature>
<dbReference type="AlphaFoldDB" id="A0A1H7XNP4"/>
<feature type="region of interest" description="Disordered" evidence="1">
    <location>
        <begin position="25"/>
        <end position="71"/>
    </location>
</feature>
<feature type="compositionally biased region" description="Basic and acidic residues" evidence="1">
    <location>
        <begin position="37"/>
        <end position="48"/>
    </location>
</feature>
<keyword evidence="4" id="KW-1185">Reference proteome</keyword>
<feature type="region of interest" description="Disordered" evidence="1">
    <location>
        <begin position="1"/>
        <end position="20"/>
    </location>
</feature>
<proteinExistence type="predicted"/>
<dbReference type="RefSeq" id="WP_093883415.1">
    <property type="nucleotide sequence ID" value="NZ_FOBS01000011.1"/>
</dbReference>
<feature type="compositionally biased region" description="Polar residues" evidence="1">
    <location>
        <begin position="87"/>
        <end position="104"/>
    </location>
</feature>
<dbReference type="OrthoDB" id="5468982at2"/>
<sequence>MDAISYRMTTTGEKNPAANILSADYKSANASGKINKRRTDPVDHDRDPSLPGISFKKTLEKMNTGENEPSQCAQIENKNLPEEEITLDSTQSSDNALYSNSTPATLKDEDIQPVPNGISAEDYTIMFPDGGFVNMELAIIDFKPAELEKLQDITLAESQASSINNLSSTENPASFLNAQFGEDAFHLVSNKNIAMDSTSKISMTTGTATEGNNAEVSPGSSLAAQNAATNRDLAMSNLPTDNKPEELSDAAFSEGQLSSSNRLSPAGDRSTSTSGELSSQQNYGKVTEKGEMPPSGYSGNGSGQNSLDSQTNQRETIPESSTNGPSHKYENLAEIQGSKFSQDMNSLHGNASLGHVDNARFFPGEGGLSGGKSGEFKAFDPQALMSSIVEGGTQIISKGGGRVKMTLNPPNLGSVDMDIRVRNNKVDVLFIADTPEVQQSLQANTDLLKATLSQQGFKIDGYNVLLQGNMDSNSGHFSGENALWRNSRNNSGKEQTGKDDQTRQIMTTNLNPPGIPDPISSSRISLFI</sequence>
<dbReference type="Proteomes" id="UP000198744">
    <property type="component" value="Unassembled WGS sequence"/>
</dbReference>
<dbReference type="InterPro" id="IPR038610">
    <property type="entry name" value="FliK-like_C_sf"/>
</dbReference>
<feature type="region of interest" description="Disordered" evidence="1">
    <location>
        <begin position="204"/>
        <end position="223"/>
    </location>
</feature>
<feature type="domain" description="Flagellar hook-length control protein-like C-terminal" evidence="2">
    <location>
        <begin position="394"/>
        <end position="470"/>
    </location>
</feature>
<reference evidence="3 4" key="1">
    <citation type="submission" date="2016-10" db="EMBL/GenBank/DDBJ databases">
        <authorList>
            <person name="de Groot N.N."/>
        </authorList>
    </citation>
    <scope>NUCLEOTIDE SEQUENCE [LARGE SCALE GENOMIC DNA]</scope>
    <source>
        <strain evidence="3 4">DSM 8423</strain>
    </source>
</reference>
<dbReference type="EMBL" id="FOBS01000011">
    <property type="protein sequence ID" value="SEM35263.1"/>
    <property type="molecule type" value="Genomic_DNA"/>
</dbReference>
<name>A0A1H7XNP4_9BACT</name>
<feature type="compositionally biased region" description="Polar residues" evidence="1">
    <location>
        <begin position="484"/>
        <end position="494"/>
    </location>
</feature>
<dbReference type="Gene3D" id="3.30.750.140">
    <property type="match status" value="1"/>
</dbReference>
<accession>A0A1H7XNP4</accession>
<dbReference type="STRING" id="43775.SAMN04489760_11173"/>
<feature type="compositionally biased region" description="Polar residues" evidence="1">
    <location>
        <begin position="255"/>
        <end position="284"/>
    </location>
</feature>
<feature type="region of interest" description="Disordered" evidence="1">
    <location>
        <begin position="477"/>
        <end position="501"/>
    </location>
</feature>
<evidence type="ECO:0000259" key="2">
    <source>
        <dbReference type="Pfam" id="PF02120"/>
    </source>
</evidence>
<evidence type="ECO:0000256" key="1">
    <source>
        <dbReference type="SAM" id="MobiDB-lite"/>
    </source>
</evidence>
<dbReference type="Pfam" id="PF02120">
    <property type="entry name" value="Flg_hook"/>
    <property type="match status" value="1"/>
</dbReference>
<evidence type="ECO:0000313" key="3">
    <source>
        <dbReference type="EMBL" id="SEM35263.1"/>
    </source>
</evidence>
<organism evidence="3 4">
    <name type="scientific">Syntrophus gentianae</name>
    <dbReference type="NCBI Taxonomy" id="43775"/>
    <lineage>
        <taxon>Bacteria</taxon>
        <taxon>Pseudomonadati</taxon>
        <taxon>Thermodesulfobacteriota</taxon>
        <taxon>Syntrophia</taxon>
        <taxon>Syntrophales</taxon>
        <taxon>Syntrophaceae</taxon>
        <taxon>Syntrophus</taxon>
    </lineage>
</organism>
<dbReference type="InterPro" id="IPR021136">
    <property type="entry name" value="Flagellar_hook_control-like_C"/>
</dbReference>
<protein>
    <submittedName>
        <fullName evidence="3">Hook-length control protein FliK</fullName>
    </submittedName>
</protein>
<feature type="region of interest" description="Disordered" evidence="1">
    <location>
        <begin position="234"/>
        <end position="328"/>
    </location>
</feature>